<dbReference type="PROSITE" id="PS50878">
    <property type="entry name" value="RT_POL"/>
    <property type="match status" value="1"/>
</dbReference>
<comment type="caution">
    <text evidence="3">The sequence shown here is derived from an EMBL/GenBank/DDBJ whole genome shotgun (WGS) entry which is preliminary data.</text>
</comment>
<evidence type="ECO:0000259" key="2">
    <source>
        <dbReference type="PROSITE" id="PS50878"/>
    </source>
</evidence>
<dbReference type="InterPro" id="IPR043502">
    <property type="entry name" value="DNA/RNA_pol_sf"/>
</dbReference>
<dbReference type="PANTHER" id="PTHR34047">
    <property type="entry name" value="NUCLEAR INTRON MATURASE 1, MITOCHONDRIAL-RELATED"/>
    <property type="match status" value="1"/>
</dbReference>
<feature type="domain" description="Reverse transcriptase" evidence="2">
    <location>
        <begin position="93"/>
        <end position="342"/>
    </location>
</feature>
<keyword evidence="3" id="KW-0548">Nucleotidyltransferase</keyword>
<protein>
    <submittedName>
        <fullName evidence="3">RNA-directed DNA polymerase (Reverse transcriptase)</fullName>
    </submittedName>
</protein>
<evidence type="ECO:0000313" key="4">
    <source>
        <dbReference type="Proteomes" id="UP000028511"/>
    </source>
</evidence>
<gene>
    <name evidence="3" type="ORF">XBP1_180001</name>
</gene>
<reference evidence="3" key="1">
    <citation type="submission" date="2013-07" db="EMBL/GenBank/DDBJ databases">
        <title>Sub-species coevolution in mutualistic symbiosis.</title>
        <authorList>
            <person name="Murfin K."/>
            <person name="Klassen J."/>
            <person name="Lee M."/>
            <person name="Forst S."/>
            <person name="Stock P."/>
            <person name="Goodrich-Blair H."/>
        </authorList>
    </citation>
    <scope>NUCLEOTIDE SEQUENCE [LARGE SCALE GENOMIC DNA]</scope>
    <source>
        <strain evidence="3">Puntauvense</strain>
    </source>
</reference>
<evidence type="ECO:0000256" key="1">
    <source>
        <dbReference type="ARBA" id="ARBA00034120"/>
    </source>
</evidence>
<dbReference type="Proteomes" id="UP000028511">
    <property type="component" value="Unassembled WGS sequence"/>
</dbReference>
<keyword evidence="3" id="KW-0808">Transferase</keyword>
<evidence type="ECO:0000313" key="3">
    <source>
        <dbReference type="EMBL" id="CDG96014.1"/>
    </source>
</evidence>
<dbReference type="EMBL" id="CBSW010000090">
    <property type="protein sequence ID" value="CDG96014.1"/>
    <property type="molecule type" value="Genomic_DNA"/>
</dbReference>
<name>A0A077NAG8_XENBV</name>
<sequence length="461" mass="53382">MIAERRAGRQIERERETMTVHSNDGQSWLTKLERIGKKSACNKQQVFNNLGHLLNSDMLKGQFLRLDGNKAVGIDRMTKSAYGEHLDGNIHNLILRIRRGTYRPKAARITQIPKEDGSKRPLAISCIEDKLVQLAVSDILSRIYEPLFLPCSYGFRPGLNCHAALKALQQQTYRNWNGAVVEIDIRQYFNTIPHIELMNLLRKKISDRRFLRLIKVLITAPVIEGKQISDNVCGCPQGSIVSPVLANIYLHYVIDEWFDEISRSHIHGRAEMVRYADDMVFTFEFLSEAKRFYKILPKRLSKYGLALHSDKSQLIPAGHVAAMRANQSGGRLPTFNFLGFTCYWGISRKGFWRLKLTSRKDRFAAKLKGLRDFLWKNLNTPDKRRVLTIVIRVIKGWINYHGISDNQRRVGQFIYQSKRVLYRWFNRKGGRRGLTWEKLTLILKVLGYPSSWKVHSMFNSC</sequence>
<proteinExistence type="inferred from homology"/>
<dbReference type="HOGENOM" id="CLU_013584_6_0_6"/>
<keyword evidence="3" id="KW-0695">RNA-directed DNA polymerase</keyword>
<dbReference type="InterPro" id="IPR000477">
    <property type="entry name" value="RT_dom"/>
</dbReference>
<dbReference type="AlphaFoldDB" id="A0A077NAG8"/>
<dbReference type="GO" id="GO:0003964">
    <property type="term" value="F:RNA-directed DNA polymerase activity"/>
    <property type="evidence" value="ECO:0007669"/>
    <property type="project" value="UniProtKB-KW"/>
</dbReference>
<accession>A0A077NAG8</accession>
<organism evidence="3 4">
    <name type="scientific">Xenorhabdus bovienii str. puntauvense</name>
    <dbReference type="NCBI Taxonomy" id="1398201"/>
    <lineage>
        <taxon>Bacteria</taxon>
        <taxon>Pseudomonadati</taxon>
        <taxon>Pseudomonadota</taxon>
        <taxon>Gammaproteobacteria</taxon>
        <taxon>Enterobacterales</taxon>
        <taxon>Morganellaceae</taxon>
        <taxon>Xenorhabdus</taxon>
    </lineage>
</organism>
<dbReference type="SUPFAM" id="SSF56672">
    <property type="entry name" value="DNA/RNA polymerases"/>
    <property type="match status" value="1"/>
</dbReference>
<dbReference type="Pfam" id="PF00078">
    <property type="entry name" value="RVT_1"/>
    <property type="match status" value="1"/>
</dbReference>
<dbReference type="CDD" id="cd01651">
    <property type="entry name" value="RT_G2_intron"/>
    <property type="match status" value="1"/>
</dbReference>
<comment type="similarity">
    <text evidence="1">Belongs to the bacterial reverse transcriptase family.</text>
</comment>
<dbReference type="InterPro" id="IPR051083">
    <property type="entry name" value="GrpII_Intron_Splice-Mob/Def"/>
</dbReference>
<dbReference type="PANTHER" id="PTHR34047:SF8">
    <property type="entry name" value="PROTEIN YKFC"/>
    <property type="match status" value="1"/>
</dbReference>